<name>A0ABV0MM95_9TELE</name>
<accession>A0ABV0MM95</accession>
<evidence type="ECO:0000313" key="2">
    <source>
        <dbReference type="EMBL" id="MEQ2159779.1"/>
    </source>
</evidence>
<evidence type="ECO:0000256" key="1">
    <source>
        <dbReference type="SAM" id="MobiDB-lite"/>
    </source>
</evidence>
<evidence type="ECO:0000313" key="3">
    <source>
        <dbReference type="Proteomes" id="UP001476798"/>
    </source>
</evidence>
<organism evidence="2 3">
    <name type="scientific">Goodea atripinnis</name>
    <dbReference type="NCBI Taxonomy" id="208336"/>
    <lineage>
        <taxon>Eukaryota</taxon>
        <taxon>Metazoa</taxon>
        <taxon>Chordata</taxon>
        <taxon>Craniata</taxon>
        <taxon>Vertebrata</taxon>
        <taxon>Euteleostomi</taxon>
        <taxon>Actinopterygii</taxon>
        <taxon>Neopterygii</taxon>
        <taxon>Teleostei</taxon>
        <taxon>Neoteleostei</taxon>
        <taxon>Acanthomorphata</taxon>
        <taxon>Ovalentaria</taxon>
        <taxon>Atherinomorphae</taxon>
        <taxon>Cyprinodontiformes</taxon>
        <taxon>Goodeidae</taxon>
        <taxon>Goodea</taxon>
    </lineage>
</organism>
<feature type="non-terminal residue" evidence="2">
    <location>
        <position position="1"/>
    </location>
</feature>
<proteinExistence type="predicted"/>
<dbReference type="EMBL" id="JAHRIO010003380">
    <property type="protein sequence ID" value="MEQ2159779.1"/>
    <property type="molecule type" value="Genomic_DNA"/>
</dbReference>
<dbReference type="Proteomes" id="UP001476798">
    <property type="component" value="Unassembled WGS sequence"/>
</dbReference>
<comment type="caution">
    <text evidence="2">The sequence shown here is derived from an EMBL/GenBank/DDBJ whole genome shotgun (WGS) entry which is preliminary data.</text>
</comment>
<protein>
    <submittedName>
        <fullName evidence="2">Uncharacterized protein</fullName>
    </submittedName>
</protein>
<gene>
    <name evidence="2" type="ORF">GOODEAATRI_026799</name>
</gene>
<reference evidence="2 3" key="1">
    <citation type="submission" date="2021-06" db="EMBL/GenBank/DDBJ databases">
        <authorList>
            <person name="Palmer J.M."/>
        </authorList>
    </citation>
    <scope>NUCLEOTIDE SEQUENCE [LARGE SCALE GENOMIC DNA]</scope>
    <source>
        <strain evidence="2 3">GA_2019</strain>
        <tissue evidence="2">Muscle</tissue>
    </source>
</reference>
<feature type="region of interest" description="Disordered" evidence="1">
    <location>
        <begin position="275"/>
        <end position="302"/>
    </location>
</feature>
<sequence>SHFNSRAPVEGFHEWLSVDSSSGCWFSFATEMKMRGRRVRQLICKHCGRSEGPIMLSAWPSFTSYRFKVMNEKGRKSFRVTRLFGFHSEGTKTRRGAAPGPSPGPCGQCCCPVFDPDNGAPSALLNPRLAWLLLSAGWERHFLTRISASGAGYINISECNTNISATDRVTITETPESLEQRQKTHLHLKTSKEQIVRLTQKHSNTLQKQATVYQFLSVLLRMQLSKRRGAHGAALLPVPLCGGSKPKKTSGGSAFCGSGLNSEPFPSCLTRRVKRSRKMTHSVSSAGLRQERTGRGCFRGSN</sequence>
<keyword evidence="3" id="KW-1185">Reference proteome</keyword>